<dbReference type="AlphaFoldDB" id="A0A084IKQ8"/>
<proteinExistence type="predicted"/>
<dbReference type="PANTHER" id="PTHR34009:SF2">
    <property type="entry name" value="PROTEIN STAR"/>
    <property type="match status" value="1"/>
</dbReference>
<dbReference type="Gene3D" id="3.40.50.150">
    <property type="entry name" value="Vaccinia Virus protein VP39"/>
    <property type="match status" value="1"/>
</dbReference>
<evidence type="ECO:0000259" key="1">
    <source>
        <dbReference type="Pfam" id="PF05050"/>
    </source>
</evidence>
<dbReference type="InterPro" id="IPR053202">
    <property type="entry name" value="EGF_Rcpt_Signaling_Reg"/>
</dbReference>
<dbReference type="GO" id="GO:0016197">
    <property type="term" value="P:endosomal transport"/>
    <property type="evidence" value="ECO:0007669"/>
    <property type="project" value="TreeGrafter"/>
</dbReference>
<feature type="domain" description="Methyltransferase FkbM" evidence="1">
    <location>
        <begin position="2"/>
        <end position="176"/>
    </location>
</feature>
<dbReference type="SUPFAM" id="SSF53335">
    <property type="entry name" value="S-adenosyl-L-methionine-dependent methyltransferases"/>
    <property type="match status" value="1"/>
</dbReference>
<dbReference type="eggNOG" id="COG1215">
    <property type="taxonomic scope" value="Bacteria"/>
</dbReference>
<dbReference type="GO" id="GO:0005737">
    <property type="term" value="C:cytoplasm"/>
    <property type="evidence" value="ECO:0007669"/>
    <property type="project" value="GOC"/>
</dbReference>
<keyword evidence="3" id="KW-1185">Reference proteome</keyword>
<gene>
    <name evidence="2" type="ORF">C41B8_10540</name>
</gene>
<dbReference type="InterPro" id="IPR029063">
    <property type="entry name" value="SAM-dependent_MTases_sf"/>
</dbReference>
<evidence type="ECO:0000313" key="3">
    <source>
        <dbReference type="Proteomes" id="UP000028302"/>
    </source>
</evidence>
<dbReference type="InterPro" id="IPR006342">
    <property type="entry name" value="FkbM_mtfrase"/>
</dbReference>
<dbReference type="NCBIfam" id="TIGR01444">
    <property type="entry name" value="fkbM_fam"/>
    <property type="match status" value="1"/>
</dbReference>
<dbReference type="PANTHER" id="PTHR34009">
    <property type="entry name" value="PROTEIN STAR"/>
    <property type="match status" value="1"/>
</dbReference>
<protein>
    <recommendedName>
        <fullName evidence="1">Methyltransferase FkbM domain-containing protein</fullName>
    </recommendedName>
</protein>
<name>A0A084IKQ8_SALHC</name>
<reference evidence="2 3" key="1">
    <citation type="submission" date="2013-03" db="EMBL/GenBank/DDBJ databases">
        <title>Salinisphaera hydrothermalis C41B8 Genome Sequencing.</title>
        <authorList>
            <person name="Li C."/>
            <person name="Lai Q."/>
            <person name="Shao Z."/>
        </authorList>
    </citation>
    <scope>NUCLEOTIDE SEQUENCE [LARGE SCALE GENOMIC DNA]</scope>
    <source>
        <strain evidence="2 3">C41B8</strain>
    </source>
</reference>
<sequence length="189" mass="21636">MQVGANDGVHFDNLFALVSNDKCRGLVVEPLEYYFEKLERHYAGFPNIQPIRCAIHESESTAVVYHIDPDSLDSFPPWFAGLGSFDREHLIRAGVAPEQIAAEQVDCMPLTRLIEDYRLPRVDLLQIDTEGYDAEIVKSIDFQQYPPRIIKYEQTHLSPADVQDTRRLLRDNGYRVLTQGNDCVALRLE</sequence>
<dbReference type="Proteomes" id="UP000028302">
    <property type="component" value="Unassembled WGS sequence"/>
</dbReference>
<dbReference type="Pfam" id="PF05050">
    <property type="entry name" value="Methyltransf_21"/>
    <property type="match status" value="1"/>
</dbReference>
<dbReference type="GO" id="GO:0006888">
    <property type="term" value="P:endoplasmic reticulum to Golgi vesicle-mediated transport"/>
    <property type="evidence" value="ECO:0007669"/>
    <property type="project" value="TreeGrafter"/>
</dbReference>
<dbReference type="GO" id="GO:0005886">
    <property type="term" value="C:plasma membrane"/>
    <property type="evidence" value="ECO:0007669"/>
    <property type="project" value="TreeGrafter"/>
</dbReference>
<evidence type="ECO:0000313" key="2">
    <source>
        <dbReference type="EMBL" id="KEZ77292.1"/>
    </source>
</evidence>
<accession>A0A084IKQ8</accession>
<dbReference type="EMBL" id="APNK01000014">
    <property type="protein sequence ID" value="KEZ77292.1"/>
    <property type="molecule type" value="Genomic_DNA"/>
</dbReference>
<comment type="caution">
    <text evidence="2">The sequence shown here is derived from an EMBL/GenBank/DDBJ whole genome shotgun (WGS) entry which is preliminary data.</text>
</comment>
<organism evidence="2 3">
    <name type="scientific">Salinisphaera hydrothermalis (strain C41B8)</name>
    <dbReference type="NCBI Taxonomy" id="1304275"/>
    <lineage>
        <taxon>Bacteria</taxon>
        <taxon>Pseudomonadati</taxon>
        <taxon>Pseudomonadota</taxon>
        <taxon>Gammaproteobacteria</taxon>
        <taxon>Salinisphaerales</taxon>
        <taxon>Salinisphaeraceae</taxon>
        <taxon>Salinisphaera</taxon>
    </lineage>
</organism>